<dbReference type="EMBL" id="QXFW01000520">
    <property type="protein sequence ID" value="KAE9009856.1"/>
    <property type="molecule type" value="Genomic_DNA"/>
</dbReference>
<organism evidence="3 16">
    <name type="scientific">Phytophthora fragariae</name>
    <dbReference type="NCBI Taxonomy" id="53985"/>
    <lineage>
        <taxon>Eukaryota</taxon>
        <taxon>Sar</taxon>
        <taxon>Stramenopiles</taxon>
        <taxon>Oomycota</taxon>
        <taxon>Peronosporomycetes</taxon>
        <taxon>Peronosporales</taxon>
        <taxon>Peronosporaceae</taxon>
        <taxon>Phytophthora</taxon>
    </lineage>
</organism>
<dbReference type="Proteomes" id="UP000460718">
    <property type="component" value="Unassembled WGS sequence"/>
</dbReference>
<dbReference type="Proteomes" id="UP000437068">
    <property type="component" value="Unassembled WGS sequence"/>
</dbReference>
<evidence type="ECO:0000313" key="2">
    <source>
        <dbReference type="EMBL" id="KAE8937693.1"/>
    </source>
</evidence>
<name>A0A6A3KQR7_9STRA</name>
<evidence type="ECO:0000313" key="15">
    <source>
        <dbReference type="Proteomes" id="UP000441208"/>
    </source>
</evidence>
<dbReference type="Proteomes" id="UP000429523">
    <property type="component" value="Unassembled WGS sequence"/>
</dbReference>
<evidence type="ECO:0000313" key="8">
    <source>
        <dbReference type="EMBL" id="KAE9231732.1"/>
    </source>
</evidence>
<dbReference type="Proteomes" id="UP000440732">
    <property type="component" value="Unassembled WGS sequence"/>
</dbReference>
<evidence type="ECO:0000313" key="9">
    <source>
        <dbReference type="EMBL" id="KAE9310072.1"/>
    </source>
</evidence>
<evidence type="ECO:0000313" key="10">
    <source>
        <dbReference type="Proteomes" id="UP000429523"/>
    </source>
</evidence>
<dbReference type="EMBL" id="QXGB01000548">
    <property type="protein sequence ID" value="KAE9211089.1"/>
    <property type="molecule type" value="Genomic_DNA"/>
</dbReference>
<dbReference type="EMBL" id="QXFX01000548">
    <property type="protein sequence ID" value="KAE9111739.1"/>
    <property type="molecule type" value="Genomic_DNA"/>
</dbReference>
<evidence type="ECO:0000313" key="14">
    <source>
        <dbReference type="Proteomes" id="UP000440732"/>
    </source>
</evidence>
<evidence type="ECO:0000313" key="7">
    <source>
        <dbReference type="EMBL" id="KAE9211089.1"/>
    </source>
</evidence>
<evidence type="ECO:0000313" key="6">
    <source>
        <dbReference type="EMBL" id="KAE9144640.1"/>
    </source>
</evidence>
<dbReference type="EMBL" id="QXGA01000526">
    <property type="protein sequence ID" value="KAE9144640.1"/>
    <property type="molecule type" value="Genomic_DNA"/>
</dbReference>
<evidence type="ECO:0000313" key="4">
    <source>
        <dbReference type="EMBL" id="KAE9111739.1"/>
    </source>
</evidence>
<dbReference type="PANTHER" id="PTHR28617">
    <property type="entry name" value="CILIA- AND FLAGELLA-ASSOCIATED PROTEIN 77"/>
    <property type="match status" value="1"/>
</dbReference>
<accession>A0A6A3KQR7</accession>
<feature type="region of interest" description="Disordered" evidence="1">
    <location>
        <begin position="205"/>
        <end position="225"/>
    </location>
</feature>
<protein>
    <submittedName>
        <fullName evidence="3">Uncharacterized protein</fullName>
    </submittedName>
</protein>
<proteinExistence type="predicted"/>
<dbReference type="EMBL" id="QXFZ01000552">
    <property type="protein sequence ID" value="KAE9112227.1"/>
    <property type="molecule type" value="Genomic_DNA"/>
</dbReference>
<evidence type="ECO:0000313" key="12">
    <source>
        <dbReference type="Proteomes" id="UP000437068"/>
    </source>
</evidence>
<evidence type="ECO:0000313" key="17">
    <source>
        <dbReference type="Proteomes" id="UP000488956"/>
    </source>
</evidence>
<comment type="caution">
    <text evidence="3">The sequence shown here is derived from an EMBL/GenBank/DDBJ whole genome shotgun (WGS) entry which is preliminary data.</text>
</comment>
<evidence type="ECO:0000256" key="1">
    <source>
        <dbReference type="SAM" id="MobiDB-lite"/>
    </source>
</evidence>
<reference evidence="16 17" key="1">
    <citation type="submission" date="2018-09" db="EMBL/GenBank/DDBJ databases">
        <title>Genomic investigation of the strawberry pathogen Phytophthora fragariae indicates pathogenicity is determined by transcriptional variation in three key races.</title>
        <authorList>
            <person name="Adams T.M."/>
            <person name="Armitage A.D."/>
            <person name="Sobczyk M.K."/>
            <person name="Bates H.J."/>
            <person name="Dunwell J.M."/>
            <person name="Nellist C.F."/>
            <person name="Harrison R.J."/>
        </authorList>
    </citation>
    <scope>NUCLEOTIDE SEQUENCE [LARGE SCALE GENOMIC DNA]</scope>
    <source>
        <strain evidence="9 12">A4</strain>
        <strain evidence="8 13">BC-1</strain>
        <strain evidence="7 11">NOV-27</strain>
        <strain evidence="6 14">NOV-5</strain>
        <strain evidence="5 15">NOV-71</strain>
        <strain evidence="2 10">NOV-9</strain>
        <strain evidence="4 17">ONT-3</strain>
        <strain evidence="3 16">SCRP245</strain>
    </source>
</reference>
<evidence type="ECO:0000313" key="13">
    <source>
        <dbReference type="Proteomes" id="UP000440367"/>
    </source>
</evidence>
<dbReference type="Proteomes" id="UP000441208">
    <property type="component" value="Unassembled WGS sequence"/>
</dbReference>
<dbReference type="InterPro" id="IPR029147">
    <property type="entry name" value="CFAP77"/>
</dbReference>
<dbReference type="Proteomes" id="UP000433483">
    <property type="component" value="Unassembled WGS sequence"/>
</dbReference>
<dbReference type="EMBL" id="QXGF01000618">
    <property type="protein sequence ID" value="KAE8937693.1"/>
    <property type="molecule type" value="Genomic_DNA"/>
</dbReference>
<dbReference type="AlphaFoldDB" id="A0A6A3KQR7"/>
<sequence length="225" mass="25187">MAKEYHPQSLRRTMIKSTVGSVRRTTYDLPDAKNPNHVYGYEIQRDPENAGQVIGKWVQAVPSPAAKSGRSFIETNRQAIMNGYLSAGEARKFANEYPDIVVKPAAKGKGSFVPTNDMTYGIKSKVSEDIWGLVQARHTSFSNDNADYPDLSTMKIKGKLPLPRDTQCSMGKDVRYHPNAPERHHSELFKMSKFKAVGATLCTQPNAMSARKREEEEAGEYEEDT</sequence>
<dbReference type="EMBL" id="QXGD01000613">
    <property type="protein sequence ID" value="KAE9231732.1"/>
    <property type="molecule type" value="Genomic_DNA"/>
</dbReference>
<dbReference type="OrthoDB" id="532484at2759"/>
<evidence type="ECO:0000313" key="5">
    <source>
        <dbReference type="EMBL" id="KAE9112227.1"/>
    </source>
</evidence>
<dbReference type="Pfam" id="PF14825">
    <property type="entry name" value="CFAP77"/>
    <property type="match status" value="1"/>
</dbReference>
<dbReference type="Proteomes" id="UP000488956">
    <property type="component" value="Unassembled WGS sequence"/>
</dbReference>
<evidence type="ECO:0000313" key="3">
    <source>
        <dbReference type="EMBL" id="KAE9009856.1"/>
    </source>
</evidence>
<keyword evidence="11" id="KW-1185">Reference proteome</keyword>
<gene>
    <name evidence="9" type="ORF">PF001_g10380</name>
    <name evidence="8" type="ORF">PF002_g12600</name>
    <name evidence="7" type="ORF">PF005_g11143</name>
    <name evidence="6" type="ORF">PF006_g10444</name>
    <name evidence="5" type="ORF">PF007_g11186</name>
    <name evidence="2" type="ORF">PF009_g12419</name>
    <name evidence="4" type="ORF">PF010_g10703</name>
    <name evidence="3" type="ORF">PF011_g10080</name>
</gene>
<dbReference type="EMBL" id="QXGE01000521">
    <property type="protein sequence ID" value="KAE9310072.1"/>
    <property type="molecule type" value="Genomic_DNA"/>
</dbReference>
<dbReference type="PANTHER" id="PTHR28617:SF1">
    <property type="entry name" value="CILIA- AND FLAGELLA-ASSOCIATED PROTEIN 77"/>
    <property type="match status" value="1"/>
</dbReference>
<evidence type="ECO:0000313" key="11">
    <source>
        <dbReference type="Proteomes" id="UP000433483"/>
    </source>
</evidence>
<dbReference type="Proteomes" id="UP000440367">
    <property type="component" value="Unassembled WGS sequence"/>
</dbReference>
<feature type="compositionally biased region" description="Acidic residues" evidence="1">
    <location>
        <begin position="216"/>
        <end position="225"/>
    </location>
</feature>
<evidence type="ECO:0000313" key="16">
    <source>
        <dbReference type="Proteomes" id="UP000460718"/>
    </source>
</evidence>